<feature type="compositionally biased region" description="Low complexity" evidence="1">
    <location>
        <begin position="10"/>
        <end position="30"/>
    </location>
</feature>
<dbReference type="RefSeq" id="XP_018284482.1">
    <property type="nucleotide sequence ID" value="XM_018437454.1"/>
</dbReference>
<protein>
    <submittedName>
        <fullName evidence="2">Uncharacterized protein</fullName>
    </submittedName>
</protein>
<dbReference type="AlphaFoldDB" id="A0A162T5S1"/>
<accession>A0A162T5S1</accession>
<gene>
    <name evidence="2" type="ORF">PHYBLDRAFT_175253</name>
</gene>
<dbReference type="Proteomes" id="UP000077315">
    <property type="component" value="Unassembled WGS sequence"/>
</dbReference>
<reference evidence="3" key="1">
    <citation type="submission" date="2015-06" db="EMBL/GenBank/DDBJ databases">
        <title>Expansion of signal transduction pathways in fungi by whole-genome duplication.</title>
        <authorList>
            <consortium name="DOE Joint Genome Institute"/>
            <person name="Corrochano L.M."/>
            <person name="Kuo A."/>
            <person name="Marcet-Houben M."/>
            <person name="Polaino S."/>
            <person name="Salamov A."/>
            <person name="Villalobos J.M."/>
            <person name="Alvarez M.I."/>
            <person name="Avalos J."/>
            <person name="Benito E.P."/>
            <person name="Benoit I."/>
            <person name="Burger G."/>
            <person name="Camino L.P."/>
            <person name="Canovas D."/>
            <person name="Cerda-Olmedo E."/>
            <person name="Cheng J.-F."/>
            <person name="Dominguez A."/>
            <person name="Elias M."/>
            <person name="Eslava A.P."/>
            <person name="Glaser F."/>
            <person name="Grimwood J."/>
            <person name="Gutierrez G."/>
            <person name="Heitman J."/>
            <person name="Henrissat B."/>
            <person name="Iturriaga E.A."/>
            <person name="Lang B.F."/>
            <person name="Lavin J.L."/>
            <person name="Lee S."/>
            <person name="Li W."/>
            <person name="Lindquist E."/>
            <person name="Lopez-Garcia S."/>
            <person name="Luque E.M."/>
            <person name="Marcos A.T."/>
            <person name="Martin J."/>
            <person name="McCluskey K."/>
            <person name="Medina H.R."/>
            <person name="Miralles-Duran A."/>
            <person name="Miyazaki A."/>
            <person name="Munoz-Torres E."/>
            <person name="Oguiza J.A."/>
            <person name="Ohm R."/>
            <person name="Olmedo M."/>
            <person name="Orejas M."/>
            <person name="Ortiz-Castellanos L."/>
            <person name="Pisabarro A.G."/>
            <person name="Rodriguez-Romero J."/>
            <person name="Ruiz-Herrera J."/>
            <person name="Ruiz-Vazquez R."/>
            <person name="Sanz C."/>
            <person name="Schackwitz W."/>
            <person name="Schmutz J."/>
            <person name="Shahriari M."/>
            <person name="Shelest E."/>
            <person name="Silva-Franco F."/>
            <person name="Soanes D."/>
            <person name="Syed K."/>
            <person name="Tagua V.G."/>
            <person name="Talbot N.J."/>
            <person name="Thon M."/>
            <person name="De vries R.P."/>
            <person name="Wiebenga A."/>
            <person name="Yadav J.S."/>
            <person name="Braun E.L."/>
            <person name="Baker S."/>
            <person name="Garre V."/>
            <person name="Horwitz B."/>
            <person name="Torres-Martinez S."/>
            <person name="Idnurm A."/>
            <person name="Herrera-Estrella A."/>
            <person name="Gabaldon T."/>
            <person name="Grigoriev I.V."/>
        </authorList>
    </citation>
    <scope>NUCLEOTIDE SEQUENCE [LARGE SCALE GENOMIC DNA]</scope>
    <source>
        <strain evidence="3">NRRL 1555(-)</strain>
    </source>
</reference>
<dbReference type="EMBL" id="KV441003">
    <property type="protein sequence ID" value="OAD66442.1"/>
    <property type="molecule type" value="Genomic_DNA"/>
</dbReference>
<proteinExistence type="predicted"/>
<feature type="region of interest" description="Disordered" evidence="1">
    <location>
        <begin position="87"/>
        <end position="163"/>
    </location>
</feature>
<keyword evidence="3" id="KW-1185">Reference proteome</keyword>
<name>A0A162T5S1_PHYB8</name>
<feature type="compositionally biased region" description="Low complexity" evidence="1">
    <location>
        <begin position="89"/>
        <end position="127"/>
    </location>
</feature>
<sequence>MSFHRSNLQNGGNFPAQDNNNNNDTRPTQRQRALTTLKQRCSFGSTGNSGGSNKKKYSSITDNYNGKSIEGARPSATFLSKTRSEDFYHSSNLSSPSPLSSSSHLNSYSYSPSQSQSQSLSRPLYSRANTTSRAARPISTGYLLGDDSDSETSTETMFSRRRMKPETKPAFNNLKLCVLRAIGLKNNNLS</sequence>
<organism evidence="2 3">
    <name type="scientific">Phycomyces blakesleeanus (strain ATCC 8743b / DSM 1359 / FGSC 10004 / NBRC 33097 / NRRL 1555)</name>
    <dbReference type="NCBI Taxonomy" id="763407"/>
    <lineage>
        <taxon>Eukaryota</taxon>
        <taxon>Fungi</taxon>
        <taxon>Fungi incertae sedis</taxon>
        <taxon>Mucoromycota</taxon>
        <taxon>Mucoromycotina</taxon>
        <taxon>Mucoromycetes</taxon>
        <taxon>Mucorales</taxon>
        <taxon>Phycomycetaceae</taxon>
        <taxon>Phycomyces</taxon>
    </lineage>
</organism>
<evidence type="ECO:0000256" key="1">
    <source>
        <dbReference type="SAM" id="MobiDB-lite"/>
    </source>
</evidence>
<evidence type="ECO:0000313" key="2">
    <source>
        <dbReference type="EMBL" id="OAD66442.1"/>
    </source>
</evidence>
<dbReference type="InParanoid" id="A0A162T5S1"/>
<dbReference type="VEuPathDB" id="FungiDB:PHYBLDRAFT_175253"/>
<dbReference type="GeneID" id="28998360"/>
<feature type="region of interest" description="Disordered" evidence="1">
    <location>
        <begin position="1"/>
        <end position="58"/>
    </location>
</feature>
<evidence type="ECO:0000313" key="3">
    <source>
        <dbReference type="Proteomes" id="UP000077315"/>
    </source>
</evidence>